<reference evidence="1" key="1">
    <citation type="journal article" date="2023" name="Insect Mol. Biol.">
        <title>Genome sequencing provides insights into the evolution of gene families encoding plant cell wall-degrading enzymes in longhorned beetles.</title>
        <authorList>
            <person name="Shin N.R."/>
            <person name="Okamura Y."/>
            <person name="Kirsch R."/>
            <person name="Pauchet Y."/>
        </authorList>
    </citation>
    <scope>NUCLEOTIDE SEQUENCE</scope>
    <source>
        <strain evidence="1">RBIC_L_NR</strain>
    </source>
</reference>
<organism evidence="1 2">
    <name type="scientific">Rhamnusium bicolor</name>
    <dbReference type="NCBI Taxonomy" id="1586634"/>
    <lineage>
        <taxon>Eukaryota</taxon>
        <taxon>Metazoa</taxon>
        <taxon>Ecdysozoa</taxon>
        <taxon>Arthropoda</taxon>
        <taxon>Hexapoda</taxon>
        <taxon>Insecta</taxon>
        <taxon>Pterygota</taxon>
        <taxon>Neoptera</taxon>
        <taxon>Endopterygota</taxon>
        <taxon>Coleoptera</taxon>
        <taxon>Polyphaga</taxon>
        <taxon>Cucujiformia</taxon>
        <taxon>Chrysomeloidea</taxon>
        <taxon>Cerambycidae</taxon>
        <taxon>Lepturinae</taxon>
        <taxon>Rhagiini</taxon>
        <taxon>Rhamnusium</taxon>
    </lineage>
</organism>
<proteinExistence type="predicted"/>
<comment type="caution">
    <text evidence="1">The sequence shown here is derived from an EMBL/GenBank/DDBJ whole genome shotgun (WGS) entry which is preliminary data.</text>
</comment>
<name>A0AAV8XH02_9CUCU</name>
<gene>
    <name evidence="1" type="ORF">NQ314_011622</name>
</gene>
<dbReference type="Proteomes" id="UP001162156">
    <property type="component" value="Unassembled WGS sequence"/>
</dbReference>
<dbReference type="EMBL" id="JANEYF010003235">
    <property type="protein sequence ID" value="KAJ8938055.1"/>
    <property type="molecule type" value="Genomic_DNA"/>
</dbReference>
<accession>A0AAV8XH02</accession>
<evidence type="ECO:0000313" key="1">
    <source>
        <dbReference type="EMBL" id="KAJ8938055.1"/>
    </source>
</evidence>
<dbReference type="AlphaFoldDB" id="A0AAV8XH02"/>
<keyword evidence="2" id="KW-1185">Reference proteome</keyword>
<protein>
    <submittedName>
        <fullName evidence="1">Uncharacterized protein</fullName>
    </submittedName>
</protein>
<sequence length="77" mass="9103">MIKNEYKPILFATIETKLTDNARSVVRNRSFDDWESLKKSSIRYFYSERRTIGQWQLELNSCKQNPGESVISFPNKV</sequence>
<evidence type="ECO:0000313" key="2">
    <source>
        <dbReference type="Proteomes" id="UP001162156"/>
    </source>
</evidence>